<keyword evidence="10" id="KW-0411">Iron-sulfur</keyword>
<dbReference type="InterPro" id="IPR000283">
    <property type="entry name" value="NADH_UbQ_OxRdtase_75kDa_su_CS"/>
</dbReference>
<dbReference type="EMBL" id="AAEW02000002">
    <property type="protein sequence ID" value="EAT16998.1"/>
    <property type="molecule type" value="Genomic_DNA"/>
</dbReference>
<comment type="cofactor">
    <cofactor evidence="13">
        <name>[2Fe-2S] cluster</name>
        <dbReference type="ChEBI" id="CHEBI:190135"/>
    </cofactor>
</comment>
<evidence type="ECO:0000256" key="4">
    <source>
        <dbReference type="ARBA" id="ARBA00022485"/>
    </source>
</evidence>
<feature type="domain" description="4Fe-4S His(Cys)3-ligated-type" evidence="15">
    <location>
        <begin position="78"/>
        <end position="117"/>
    </location>
</feature>
<keyword evidence="12" id="KW-0472">Membrane</keyword>
<dbReference type="Gene3D" id="3.40.228.10">
    <property type="entry name" value="Dimethylsulfoxide Reductase, domain 2"/>
    <property type="match status" value="1"/>
</dbReference>
<evidence type="ECO:0000313" key="16">
    <source>
        <dbReference type="EMBL" id="EAT16998.1"/>
    </source>
</evidence>
<evidence type="ECO:0000256" key="5">
    <source>
        <dbReference type="ARBA" id="ARBA00022714"/>
    </source>
</evidence>
<dbReference type="GO" id="GO:0051537">
    <property type="term" value="F:2 iron, 2 sulfur cluster binding"/>
    <property type="evidence" value="ECO:0007669"/>
    <property type="project" value="UniProtKB-KW"/>
</dbReference>
<dbReference type="InterPro" id="IPR054351">
    <property type="entry name" value="NADH_UbQ_OxRdtase_ferredoxin"/>
</dbReference>
<reference evidence="16" key="1">
    <citation type="submission" date="2006-05" db="EMBL/GenBank/DDBJ databases">
        <title>Annotation of the draft genome assembly of Desulfuromonas acetoxidans DSM 684.</title>
        <authorList>
            <consortium name="US DOE Joint Genome Institute (JGI-ORNL)"/>
            <person name="Larimer F."/>
            <person name="Land M."/>
            <person name="Hauser L."/>
        </authorList>
    </citation>
    <scope>NUCLEOTIDE SEQUENCE [LARGE SCALE GENOMIC DNA]</scope>
    <source>
        <strain evidence="16">DSM 684</strain>
    </source>
</reference>
<dbReference type="GO" id="GO:0051539">
    <property type="term" value="F:4 iron, 4 sulfur cluster binding"/>
    <property type="evidence" value="ECO:0007669"/>
    <property type="project" value="UniProtKB-KW"/>
</dbReference>
<evidence type="ECO:0000313" key="17">
    <source>
        <dbReference type="Proteomes" id="UP000005695"/>
    </source>
</evidence>
<organism evidence="16 17">
    <name type="scientific">Desulfuromonas acetoxidans (strain DSM 684 / 11070)</name>
    <dbReference type="NCBI Taxonomy" id="281689"/>
    <lineage>
        <taxon>Bacteria</taxon>
        <taxon>Pseudomonadati</taxon>
        <taxon>Thermodesulfobacteriota</taxon>
        <taxon>Desulfuromonadia</taxon>
        <taxon>Desulfuromonadales</taxon>
        <taxon>Desulfuromonadaceae</taxon>
        <taxon>Desulfuromonas</taxon>
    </lineage>
</organism>
<comment type="subcellular location">
    <subcellularLocation>
        <location evidence="2">Membrane</location>
    </subcellularLocation>
</comment>
<dbReference type="Gene3D" id="3.10.20.740">
    <property type="match status" value="1"/>
</dbReference>
<dbReference type="GO" id="GO:0008137">
    <property type="term" value="F:NADH dehydrogenase (ubiquinone) activity"/>
    <property type="evidence" value="ECO:0007669"/>
    <property type="project" value="InterPro"/>
</dbReference>
<dbReference type="PANTHER" id="PTHR43105">
    <property type="entry name" value="RESPIRATORY NITRATE REDUCTASE"/>
    <property type="match status" value="1"/>
</dbReference>
<dbReference type="InterPro" id="IPR001041">
    <property type="entry name" value="2Fe-2S_ferredoxin-type"/>
</dbReference>
<gene>
    <name evidence="16" type="ORF">Dace_2864</name>
</gene>
<reference evidence="16" key="2">
    <citation type="submission" date="2006-05" db="EMBL/GenBank/DDBJ databases">
        <title>Sequencing of the draft genome and assembly of Desulfuromonas acetoxidans DSM 684.</title>
        <authorList>
            <consortium name="US DOE Joint Genome Institute (JGI-PGF)"/>
            <person name="Copeland A."/>
            <person name="Lucas S."/>
            <person name="Lapidus A."/>
            <person name="Barry K."/>
            <person name="Detter J.C."/>
            <person name="Glavina del Rio T."/>
            <person name="Hammon N."/>
            <person name="Israni S."/>
            <person name="Dalin E."/>
            <person name="Tice H."/>
            <person name="Bruce D."/>
            <person name="Pitluck S."/>
            <person name="Richardson P."/>
        </authorList>
    </citation>
    <scope>NUCLEOTIDE SEQUENCE [LARGE SCALE GENOMIC DNA]</scope>
    <source>
        <strain evidence="16">DSM 684</strain>
    </source>
</reference>
<evidence type="ECO:0000256" key="2">
    <source>
        <dbReference type="ARBA" id="ARBA00004370"/>
    </source>
</evidence>
<evidence type="ECO:0000256" key="10">
    <source>
        <dbReference type="ARBA" id="ARBA00023014"/>
    </source>
</evidence>
<dbReference type="Pfam" id="PF22117">
    <property type="entry name" value="Fer4_Nqo3"/>
    <property type="match status" value="1"/>
</dbReference>
<dbReference type="SUPFAM" id="SSF54292">
    <property type="entry name" value="2Fe-2S ferredoxin-like"/>
    <property type="match status" value="1"/>
</dbReference>
<dbReference type="GO" id="GO:0016491">
    <property type="term" value="F:oxidoreductase activity"/>
    <property type="evidence" value="ECO:0007669"/>
    <property type="project" value="UniProtKB-KW"/>
</dbReference>
<dbReference type="PROSITE" id="PS51085">
    <property type="entry name" value="2FE2S_FER_2"/>
    <property type="match status" value="1"/>
</dbReference>
<keyword evidence="6" id="KW-0479">Metal-binding</keyword>
<feature type="domain" description="2Fe-2S ferredoxin-type" evidence="14">
    <location>
        <begin position="1"/>
        <end position="78"/>
    </location>
</feature>
<evidence type="ECO:0000256" key="7">
    <source>
        <dbReference type="ARBA" id="ARBA00022967"/>
    </source>
</evidence>
<dbReference type="InterPro" id="IPR050123">
    <property type="entry name" value="Prok_molybdopt-oxidoreductase"/>
</dbReference>
<comment type="cofactor">
    <cofactor evidence="1">
        <name>[4Fe-4S] cluster</name>
        <dbReference type="ChEBI" id="CHEBI:49883"/>
    </cofactor>
</comment>
<accession>Q1K3H6</accession>
<dbReference type="Gene3D" id="2.40.40.20">
    <property type="match status" value="1"/>
</dbReference>
<dbReference type="InterPro" id="IPR019574">
    <property type="entry name" value="NADH_UbQ_OxRdtase_Gsu_4Fe4S-bd"/>
</dbReference>
<evidence type="ECO:0000256" key="3">
    <source>
        <dbReference type="ARBA" id="ARBA00005404"/>
    </source>
</evidence>
<evidence type="ECO:0000259" key="14">
    <source>
        <dbReference type="PROSITE" id="PS51085"/>
    </source>
</evidence>
<evidence type="ECO:0000259" key="15">
    <source>
        <dbReference type="PROSITE" id="PS51839"/>
    </source>
</evidence>
<dbReference type="SUPFAM" id="SSF54862">
    <property type="entry name" value="4Fe-4S ferredoxins"/>
    <property type="match status" value="1"/>
</dbReference>
<evidence type="ECO:0000256" key="8">
    <source>
        <dbReference type="ARBA" id="ARBA00023002"/>
    </source>
</evidence>
<dbReference type="AlphaFoldDB" id="Q1K3H6"/>
<dbReference type="InterPro" id="IPR006657">
    <property type="entry name" value="MoPterin_dinucl-bd_dom"/>
</dbReference>
<keyword evidence="8" id="KW-0560">Oxidoreductase</keyword>
<dbReference type="Gene3D" id="3.30.70.20">
    <property type="match status" value="1"/>
</dbReference>
<dbReference type="Pfam" id="PF10588">
    <property type="entry name" value="NADH-G_4Fe-4S_3"/>
    <property type="match status" value="1"/>
</dbReference>
<dbReference type="Proteomes" id="UP000005695">
    <property type="component" value="Unassembled WGS sequence"/>
</dbReference>
<dbReference type="Pfam" id="PF01568">
    <property type="entry name" value="Molydop_binding"/>
    <property type="match status" value="1"/>
</dbReference>
<dbReference type="CDD" id="cd00207">
    <property type="entry name" value="fer2"/>
    <property type="match status" value="1"/>
</dbReference>
<dbReference type="GO" id="GO:0043546">
    <property type="term" value="F:molybdopterin cofactor binding"/>
    <property type="evidence" value="ECO:0007669"/>
    <property type="project" value="InterPro"/>
</dbReference>
<keyword evidence="4" id="KW-0004">4Fe-4S</keyword>
<dbReference type="SUPFAM" id="SSF53706">
    <property type="entry name" value="Formate dehydrogenase/DMSO reductase, domains 1-3"/>
    <property type="match status" value="1"/>
</dbReference>
<name>Q1K3H6_DESA6</name>
<evidence type="ECO:0000256" key="6">
    <source>
        <dbReference type="ARBA" id="ARBA00022723"/>
    </source>
</evidence>
<dbReference type="SMART" id="SM00929">
    <property type="entry name" value="NADH-G_4Fe-4S_3"/>
    <property type="match status" value="1"/>
</dbReference>
<keyword evidence="11" id="KW-0520">NAD</keyword>
<dbReference type="Pfam" id="PF00384">
    <property type="entry name" value="Molybdopterin"/>
    <property type="match status" value="1"/>
</dbReference>
<dbReference type="InterPro" id="IPR006656">
    <property type="entry name" value="Mopterin_OxRdtase"/>
</dbReference>
<keyword evidence="5" id="KW-0001">2Fe-2S</keyword>
<comment type="caution">
    <text evidence="16">The sequence shown here is derived from an EMBL/GenBank/DDBJ whole genome shotgun (WGS) entry which is preliminary data.</text>
</comment>
<protein>
    <submittedName>
        <fullName evidence="16">Molybdopterin oxidoreductase</fullName>
    </submittedName>
</protein>
<comment type="similarity">
    <text evidence="3">Belongs to the complex I 75 kDa subunit family.</text>
</comment>
<evidence type="ECO:0000256" key="1">
    <source>
        <dbReference type="ARBA" id="ARBA00001966"/>
    </source>
</evidence>
<evidence type="ECO:0000256" key="11">
    <source>
        <dbReference type="ARBA" id="ARBA00023027"/>
    </source>
</evidence>
<dbReference type="InterPro" id="IPR009010">
    <property type="entry name" value="Asp_de-COase-like_dom_sf"/>
</dbReference>
<dbReference type="SUPFAM" id="SSF50692">
    <property type="entry name" value="ADC-like"/>
    <property type="match status" value="1"/>
</dbReference>
<evidence type="ECO:0000256" key="13">
    <source>
        <dbReference type="ARBA" id="ARBA00034078"/>
    </source>
</evidence>
<dbReference type="GO" id="GO:0046872">
    <property type="term" value="F:metal ion binding"/>
    <property type="evidence" value="ECO:0007669"/>
    <property type="project" value="UniProtKB-KW"/>
</dbReference>
<dbReference type="PROSITE" id="PS51839">
    <property type="entry name" value="4FE4S_HC3"/>
    <property type="match status" value="1"/>
</dbReference>
<keyword evidence="17" id="KW-1185">Reference proteome</keyword>
<dbReference type="GO" id="GO:0042773">
    <property type="term" value="P:ATP synthesis coupled electron transport"/>
    <property type="evidence" value="ECO:0007669"/>
    <property type="project" value="InterPro"/>
</dbReference>
<dbReference type="PANTHER" id="PTHR43105:SF9">
    <property type="entry name" value="NADPH-FE(3+) OXIDOREDUCTASE SUBUNIT ALPHA"/>
    <property type="match status" value="1"/>
</dbReference>
<keyword evidence="7" id="KW-1278">Translocase</keyword>
<sequence length="834" mass="87895">MVNLTIDGQQVQVEEGQTIISAAEKLGIKIPTMCYLKKVSTTGACRVCLVNVEGVEGSVTACNTVATEGIVVTTTGEELVNKRKDMIRLMLVNHPLDCPVCDAAGECDLQDICYEHGILDQPFTAEDVAAAKITDWPLIENVPSRCVLCEKCVKVGYELTGIGDFTVVERGDMAYIGRKPGNDIDPYIEGNAVDVCPVGAMISKPFKHSARSWTLDKVPSIGYAGGSLEQVDLNVKQDKLFRITSQDDATINNGLLGFDSSFGYGFVNSEKRLLKPVVNGEESTMADALKAVADKAAEFGGSAVAGLSSARLTVEENYLFQKLFRTGFKSNNIDSEARFGMQRASDTLAEVLGLRGASAAAQKIAGADAVLVFGSDITSEQPQINYLIQKAYRQNDAKLLVANMRQVRIAKESHCFLNYAPGSEAALAAALAKLIVENGQADEAFLKQYVKNSADVKKALAKVDVAKVAEACGIDAALLTEVSELLGAAENVAIVFGGDVTKSALCEETVKSLANLAMVSGALGSESGGLYPVDEKPNMQGLLDAGVTPEYLPGYVANSDAGMNAQQILEGIESGVVKMLYVAGTNPLVSYPDSARWKAALEKVELLVVQDILASELTEMASVVLPAAAYTEKSGTYIACDHTAGVLAKAVAPKGGSQSDKAIFAQLLEATTGSAQTLCNEKILAEMAESCDLFSVVGLAGDRYQSSCTKKGYTPAAAALTFSDCGHVAEAKGLILISGKMHAHTGVTSTYAAGALEIAPEGYIEISTADADKIGITDGAVVTVKTGQGSAQGKARISSYVPQGVLFAPYHFAELNIQQVMPSGANYTSVEVSK</sequence>
<dbReference type="PROSITE" id="PS00641">
    <property type="entry name" value="COMPLEX1_75K_1"/>
    <property type="match status" value="1"/>
</dbReference>
<evidence type="ECO:0000256" key="9">
    <source>
        <dbReference type="ARBA" id="ARBA00023004"/>
    </source>
</evidence>
<dbReference type="Gene3D" id="3.40.50.740">
    <property type="match status" value="1"/>
</dbReference>
<dbReference type="FunFam" id="3.10.20.740:FF:000004">
    <property type="entry name" value="NADH-quinone oxidoreductase"/>
    <property type="match status" value="1"/>
</dbReference>
<dbReference type="GO" id="GO:0016020">
    <property type="term" value="C:membrane"/>
    <property type="evidence" value="ECO:0007669"/>
    <property type="project" value="UniProtKB-SubCell"/>
</dbReference>
<keyword evidence="9" id="KW-0408">Iron</keyword>
<evidence type="ECO:0000256" key="12">
    <source>
        <dbReference type="ARBA" id="ARBA00023136"/>
    </source>
</evidence>
<proteinExistence type="inferred from homology"/>
<dbReference type="InterPro" id="IPR036010">
    <property type="entry name" value="2Fe-2S_ferredoxin-like_sf"/>
</dbReference>
<dbReference type="Pfam" id="PF13510">
    <property type="entry name" value="Fer2_4"/>
    <property type="match status" value="1"/>
</dbReference>